<organism evidence="4 5">
    <name type="scientific">Paenisporosarcina macmurdoensis</name>
    <dbReference type="NCBI Taxonomy" id="212659"/>
    <lineage>
        <taxon>Bacteria</taxon>
        <taxon>Bacillati</taxon>
        <taxon>Bacillota</taxon>
        <taxon>Bacilli</taxon>
        <taxon>Bacillales</taxon>
        <taxon>Caryophanaceae</taxon>
        <taxon>Paenisporosarcina</taxon>
    </lineage>
</organism>
<dbReference type="InterPro" id="IPR006683">
    <property type="entry name" value="Thioestr_dom"/>
</dbReference>
<evidence type="ECO:0000313" key="5">
    <source>
        <dbReference type="Proteomes" id="UP001596170"/>
    </source>
</evidence>
<evidence type="ECO:0000259" key="3">
    <source>
        <dbReference type="Pfam" id="PF03061"/>
    </source>
</evidence>
<name>A0ABW1L4Z7_9BACL</name>
<keyword evidence="5" id="KW-1185">Reference proteome</keyword>
<dbReference type="InterPro" id="IPR029069">
    <property type="entry name" value="HotDog_dom_sf"/>
</dbReference>
<reference evidence="5" key="1">
    <citation type="journal article" date="2019" name="Int. J. Syst. Evol. Microbiol.">
        <title>The Global Catalogue of Microorganisms (GCM) 10K type strain sequencing project: providing services to taxonomists for standard genome sequencing and annotation.</title>
        <authorList>
            <consortium name="The Broad Institute Genomics Platform"/>
            <consortium name="The Broad Institute Genome Sequencing Center for Infectious Disease"/>
            <person name="Wu L."/>
            <person name="Ma J."/>
        </authorList>
    </citation>
    <scope>NUCLEOTIDE SEQUENCE [LARGE SCALE GENOMIC DNA]</scope>
    <source>
        <strain evidence="5">CCUG 54527</strain>
    </source>
</reference>
<dbReference type="PANTHER" id="PTHR21660">
    <property type="entry name" value="THIOESTERASE SUPERFAMILY MEMBER-RELATED"/>
    <property type="match status" value="1"/>
</dbReference>
<dbReference type="InterPro" id="IPR003736">
    <property type="entry name" value="PAAI_dom"/>
</dbReference>
<dbReference type="GO" id="GO:0016787">
    <property type="term" value="F:hydrolase activity"/>
    <property type="evidence" value="ECO:0007669"/>
    <property type="project" value="UniProtKB-KW"/>
</dbReference>
<dbReference type="Proteomes" id="UP001596170">
    <property type="component" value="Unassembled WGS sequence"/>
</dbReference>
<dbReference type="CDD" id="cd03443">
    <property type="entry name" value="PaaI_thioesterase"/>
    <property type="match status" value="1"/>
</dbReference>
<dbReference type="Pfam" id="PF03061">
    <property type="entry name" value="4HBT"/>
    <property type="match status" value="1"/>
</dbReference>
<protein>
    <submittedName>
        <fullName evidence="4">PaaI family thioesterase</fullName>
        <ecNumber evidence="4">3.1.2.-</ecNumber>
    </submittedName>
</protein>
<proteinExistence type="inferred from homology"/>
<evidence type="ECO:0000256" key="1">
    <source>
        <dbReference type="ARBA" id="ARBA00008324"/>
    </source>
</evidence>
<comment type="similarity">
    <text evidence="1">Belongs to the thioesterase PaaI family.</text>
</comment>
<evidence type="ECO:0000256" key="2">
    <source>
        <dbReference type="ARBA" id="ARBA00022801"/>
    </source>
</evidence>
<comment type="caution">
    <text evidence="4">The sequence shown here is derived from an EMBL/GenBank/DDBJ whole genome shotgun (WGS) entry which is preliminary data.</text>
</comment>
<dbReference type="Gene3D" id="3.10.129.10">
    <property type="entry name" value="Hotdog Thioesterase"/>
    <property type="match status" value="1"/>
</dbReference>
<dbReference type="InterPro" id="IPR039298">
    <property type="entry name" value="ACOT13"/>
</dbReference>
<dbReference type="RefSeq" id="WP_377732227.1">
    <property type="nucleotide sequence ID" value="NZ_JBHSRI010000002.1"/>
</dbReference>
<gene>
    <name evidence="4" type="ORF">ACFPYN_02005</name>
</gene>
<feature type="domain" description="Thioesterase" evidence="3">
    <location>
        <begin position="76"/>
        <end position="148"/>
    </location>
</feature>
<accession>A0ABW1L4Z7</accession>
<evidence type="ECO:0000313" key="4">
    <source>
        <dbReference type="EMBL" id="MFC6038217.1"/>
    </source>
</evidence>
<dbReference type="PANTHER" id="PTHR21660:SF1">
    <property type="entry name" value="ACYL-COENZYME A THIOESTERASE 13"/>
    <property type="match status" value="1"/>
</dbReference>
<sequence>MKELLIKQFQNIMNNSSEEDLSIISKWMDGFEKKQSGEMSTYLSAGLHMERSLTDDSCTVTIPITPFIHNNLNIPHGGIIAVLLDTAMGVLANHSLHEDLAAVTTNLSVTYLATATEGHLHAHATLSHKGRKTIVTTGEVTDDQGRLLAIGSGSFFVIQRSR</sequence>
<dbReference type="EMBL" id="JBHSRI010000002">
    <property type="protein sequence ID" value="MFC6038217.1"/>
    <property type="molecule type" value="Genomic_DNA"/>
</dbReference>
<dbReference type="SUPFAM" id="SSF54637">
    <property type="entry name" value="Thioesterase/thiol ester dehydrase-isomerase"/>
    <property type="match status" value="1"/>
</dbReference>
<keyword evidence="2 4" id="KW-0378">Hydrolase</keyword>
<dbReference type="NCBIfam" id="TIGR00369">
    <property type="entry name" value="unchar_dom_1"/>
    <property type="match status" value="1"/>
</dbReference>
<dbReference type="EC" id="3.1.2.-" evidence="4"/>